<evidence type="ECO:0000256" key="3">
    <source>
        <dbReference type="ARBA" id="ARBA00022692"/>
    </source>
</evidence>
<keyword evidence="3 6" id="KW-0812">Transmembrane</keyword>
<feature type="transmembrane region" description="Helical" evidence="6">
    <location>
        <begin position="65"/>
        <end position="87"/>
    </location>
</feature>
<feature type="transmembrane region" description="Helical" evidence="6">
    <location>
        <begin position="164"/>
        <end position="185"/>
    </location>
</feature>
<feature type="transmembrane region" description="Helical" evidence="6">
    <location>
        <begin position="132"/>
        <end position="152"/>
    </location>
</feature>
<evidence type="ECO:0000256" key="5">
    <source>
        <dbReference type="ARBA" id="ARBA00023136"/>
    </source>
</evidence>
<dbReference type="PANTHER" id="PTHR10057">
    <property type="entry name" value="PERIPHERAL-TYPE BENZODIAZEPINE RECEPTOR"/>
    <property type="match status" value="1"/>
</dbReference>
<sequence length="192" mass="22016">MSAAICLGDIMCFTTSVNPDVIKYIIIGIIIILPLAVGMTIGAMYRKAWDDPNYKNLKKPAYNPPSYAFGIAWTILYLAIGIIYSYALYDYRRGTNKSIIYFKDFKYWVIPIVALLFNFLYIPTFFGENGLLNGFIIIIFSLIFAIATLLQFYFQDNYDANTRYYAIAALLPYIAWLSFASALSFDIYRMNT</sequence>
<comment type="subcellular location">
    <subcellularLocation>
        <location evidence="1">Membrane</location>
        <topology evidence="1">Multi-pass membrane protein</topology>
    </subcellularLocation>
</comment>
<evidence type="ECO:0000256" key="4">
    <source>
        <dbReference type="ARBA" id="ARBA00022989"/>
    </source>
</evidence>
<feature type="transmembrane region" description="Helical" evidence="6">
    <location>
        <begin position="107"/>
        <end position="126"/>
    </location>
</feature>
<dbReference type="Pfam" id="PF03073">
    <property type="entry name" value="TspO_MBR"/>
    <property type="match status" value="1"/>
</dbReference>
<dbReference type="EMBL" id="MN740481">
    <property type="protein sequence ID" value="QHU29135.1"/>
    <property type="molecule type" value="Genomic_DNA"/>
</dbReference>
<accession>A0A6C0LGK8</accession>
<name>A0A6C0LGK8_9ZZZZ</name>
<dbReference type="InterPro" id="IPR004307">
    <property type="entry name" value="TspO_MBR"/>
</dbReference>
<keyword evidence="4 6" id="KW-1133">Transmembrane helix</keyword>
<protein>
    <recommendedName>
        <fullName evidence="8">TspO/MBR family protein</fullName>
    </recommendedName>
</protein>
<dbReference type="InterPro" id="IPR038330">
    <property type="entry name" value="TspO/MBR-related_sf"/>
</dbReference>
<comment type="similarity">
    <text evidence="2">Belongs to the TspO/BZRP family.</text>
</comment>
<reference evidence="7" key="1">
    <citation type="journal article" date="2020" name="Nature">
        <title>Giant virus diversity and host interactions through global metagenomics.</title>
        <authorList>
            <person name="Schulz F."/>
            <person name="Roux S."/>
            <person name="Paez-Espino D."/>
            <person name="Jungbluth S."/>
            <person name="Walsh D.A."/>
            <person name="Denef V.J."/>
            <person name="McMahon K.D."/>
            <person name="Konstantinidis K.T."/>
            <person name="Eloe-Fadrosh E.A."/>
            <person name="Kyrpides N.C."/>
            <person name="Woyke T."/>
        </authorList>
    </citation>
    <scope>NUCLEOTIDE SEQUENCE</scope>
    <source>
        <strain evidence="7">GVMAG-M-3300027804-47</strain>
    </source>
</reference>
<organism evidence="7">
    <name type="scientific">viral metagenome</name>
    <dbReference type="NCBI Taxonomy" id="1070528"/>
    <lineage>
        <taxon>unclassified sequences</taxon>
        <taxon>metagenomes</taxon>
        <taxon>organismal metagenomes</taxon>
    </lineage>
</organism>
<dbReference type="GO" id="GO:0033013">
    <property type="term" value="P:tetrapyrrole metabolic process"/>
    <property type="evidence" value="ECO:0007669"/>
    <property type="project" value="UniProtKB-ARBA"/>
</dbReference>
<dbReference type="CDD" id="cd15904">
    <property type="entry name" value="TSPO_MBR"/>
    <property type="match status" value="1"/>
</dbReference>
<dbReference type="AlphaFoldDB" id="A0A6C0LGK8"/>
<keyword evidence="5 6" id="KW-0472">Membrane</keyword>
<evidence type="ECO:0000256" key="6">
    <source>
        <dbReference type="SAM" id="Phobius"/>
    </source>
</evidence>
<evidence type="ECO:0000313" key="7">
    <source>
        <dbReference type="EMBL" id="QHU29135.1"/>
    </source>
</evidence>
<proteinExistence type="inferred from homology"/>
<dbReference type="PANTHER" id="PTHR10057:SF0">
    <property type="entry name" value="TRANSLOCATOR PROTEIN"/>
    <property type="match status" value="1"/>
</dbReference>
<feature type="transmembrane region" description="Helical" evidence="6">
    <location>
        <begin position="21"/>
        <end position="45"/>
    </location>
</feature>
<dbReference type="GO" id="GO:0016020">
    <property type="term" value="C:membrane"/>
    <property type="evidence" value="ECO:0007669"/>
    <property type="project" value="UniProtKB-SubCell"/>
</dbReference>
<dbReference type="Gene3D" id="1.20.1260.100">
    <property type="entry name" value="TspO/MBR protein"/>
    <property type="match status" value="1"/>
</dbReference>
<evidence type="ECO:0000256" key="1">
    <source>
        <dbReference type="ARBA" id="ARBA00004141"/>
    </source>
</evidence>
<evidence type="ECO:0000256" key="2">
    <source>
        <dbReference type="ARBA" id="ARBA00007524"/>
    </source>
</evidence>
<evidence type="ECO:0008006" key="8">
    <source>
        <dbReference type="Google" id="ProtNLM"/>
    </source>
</evidence>